<proteinExistence type="predicted"/>
<reference evidence="2 3" key="1">
    <citation type="submission" date="2019-01" db="EMBL/GenBank/DDBJ databases">
        <authorList>
            <consortium name="Pathogen Informatics"/>
        </authorList>
    </citation>
    <scope>NUCLEOTIDE SEQUENCE [LARGE SCALE GENOMIC DNA]</scope>
    <source>
        <strain evidence="2 3">NCTC10181</strain>
    </source>
</reference>
<protein>
    <submittedName>
        <fullName evidence="2">Uncharacterized protein</fullName>
    </submittedName>
</protein>
<gene>
    <name evidence="2" type="ORF">NCTC10181_00498</name>
</gene>
<organism evidence="2 3">
    <name type="scientific">Mycoplasmopsis citelli</name>
    <dbReference type="NCBI Taxonomy" id="171281"/>
    <lineage>
        <taxon>Bacteria</taxon>
        <taxon>Bacillati</taxon>
        <taxon>Mycoplasmatota</taxon>
        <taxon>Mycoplasmoidales</taxon>
        <taxon>Metamycoplasmataceae</taxon>
        <taxon>Mycoplasmopsis</taxon>
    </lineage>
</organism>
<dbReference type="AlphaFoldDB" id="A0A449B222"/>
<accession>A0A449B222</accession>
<name>A0A449B222_9BACT</name>
<feature type="coiled-coil region" evidence="1">
    <location>
        <begin position="244"/>
        <end position="278"/>
    </location>
</feature>
<dbReference type="KEGG" id="mcit:NCTC10181_00498"/>
<dbReference type="Proteomes" id="UP000290985">
    <property type="component" value="Chromosome"/>
</dbReference>
<keyword evidence="1" id="KW-0175">Coiled coil</keyword>
<dbReference type="EMBL" id="LR215036">
    <property type="protein sequence ID" value="VEU74642.1"/>
    <property type="molecule type" value="Genomic_DNA"/>
</dbReference>
<sequence>MKSLFLKLGQPVSGIAQFSSIVSANTDLETENKNILAKKINITEQEKSKLTSLIFQDLKNKRNQLKILTEKLIPELKYWVYQKYVNLNFAFIPSVGSVLSTGATLSNKIELATKFKAVAAGFAFSGVSLALHYKMSEIEKNIEKLQEKIRKYIKLFFENNNKFIDIFGKWHDKIWSHTSYGYNAISLILFDYSPKNFPIKWYDKFLNSLKKGVEFKALGLLSLGNDIIAILLNRGEEAKTEQALKYIQNKENELKNILEDLNKKIESWEEEKWVVINETHQTNDYSCGGRGGRNLIFRNTKTNEEKTIDQMLRYSKEELKVWGSSKSTSSQKRMIYKKHSKQNQRW</sequence>
<dbReference type="OrthoDB" id="401237at2"/>
<evidence type="ECO:0000313" key="2">
    <source>
        <dbReference type="EMBL" id="VEU74642.1"/>
    </source>
</evidence>
<evidence type="ECO:0000313" key="3">
    <source>
        <dbReference type="Proteomes" id="UP000290985"/>
    </source>
</evidence>
<evidence type="ECO:0000256" key="1">
    <source>
        <dbReference type="SAM" id="Coils"/>
    </source>
</evidence>
<keyword evidence="3" id="KW-1185">Reference proteome</keyword>
<dbReference type="RefSeq" id="WP_129725452.1">
    <property type="nucleotide sequence ID" value="NZ_LR215036.1"/>
</dbReference>